<evidence type="ECO:0000256" key="5">
    <source>
        <dbReference type="ARBA" id="ARBA00022801"/>
    </source>
</evidence>
<evidence type="ECO:0000256" key="3">
    <source>
        <dbReference type="ARBA" id="ARBA00022528"/>
    </source>
</evidence>
<dbReference type="CDD" id="cd00519">
    <property type="entry name" value="Lipase_3"/>
    <property type="match status" value="1"/>
</dbReference>
<dbReference type="SUPFAM" id="SSF53474">
    <property type="entry name" value="alpha/beta-Hydrolases"/>
    <property type="match status" value="1"/>
</dbReference>
<protein>
    <submittedName>
        <fullName evidence="10">Fungal lipase-like domain</fullName>
    </submittedName>
</protein>
<dbReference type="PANTHER" id="PTHR31403:SF11">
    <property type="entry name" value="OS12G0614500 PROTEIN"/>
    <property type="match status" value="1"/>
</dbReference>
<feature type="domain" description="Fungal lipase-type" evidence="9">
    <location>
        <begin position="3"/>
        <end position="90"/>
    </location>
</feature>
<evidence type="ECO:0000313" key="11">
    <source>
        <dbReference type="Proteomes" id="UP001370490"/>
    </source>
</evidence>
<evidence type="ECO:0000256" key="2">
    <source>
        <dbReference type="ARBA" id="ARBA00010701"/>
    </source>
</evidence>
<evidence type="ECO:0000256" key="6">
    <source>
        <dbReference type="ARBA" id="ARBA00022946"/>
    </source>
</evidence>
<evidence type="ECO:0000256" key="4">
    <source>
        <dbReference type="ARBA" id="ARBA00022640"/>
    </source>
</evidence>
<evidence type="ECO:0000256" key="8">
    <source>
        <dbReference type="ARBA" id="ARBA00023098"/>
    </source>
</evidence>
<dbReference type="Gene3D" id="3.40.50.1820">
    <property type="entry name" value="alpha/beta hydrolase"/>
    <property type="match status" value="1"/>
</dbReference>
<keyword evidence="4" id="KW-0934">Plastid</keyword>
<keyword evidence="6" id="KW-0809">Transit peptide</keyword>
<keyword evidence="11" id="KW-1185">Reference proteome</keyword>
<evidence type="ECO:0000256" key="7">
    <source>
        <dbReference type="ARBA" id="ARBA00022963"/>
    </source>
</evidence>
<dbReference type="AlphaFoldDB" id="A0AAN8Z9U6"/>
<organism evidence="10 11">
    <name type="scientific">Dillenia turbinata</name>
    <dbReference type="NCBI Taxonomy" id="194707"/>
    <lineage>
        <taxon>Eukaryota</taxon>
        <taxon>Viridiplantae</taxon>
        <taxon>Streptophyta</taxon>
        <taxon>Embryophyta</taxon>
        <taxon>Tracheophyta</taxon>
        <taxon>Spermatophyta</taxon>
        <taxon>Magnoliopsida</taxon>
        <taxon>eudicotyledons</taxon>
        <taxon>Gunneridae</taxon>
        <taxon>Pentapetalae</taxon>
        <taxon>Dilleniales</taxon>
        <taxon>Dilleniaceae</taxon>
        <taxon>Dillenia</taxon>
    </lineage>
</organism>
<proteinExistence type="inferred from homology"/>
<reference evidence="10 11" key="1">
    <citation type="submission" date="2023-12" db="EMBL/GenBank/DDBJ databases">
        <title>A high-quality genome assembly for Dillenia turbinata (Dilleniales).</title>
        <authorList>
            <person name="Chanderbali A."/>
        </authorList>
    </citation>
    <scope>NUCLEOTIDE SEQUENCE [LARGE SCALE GENOMIC DNA]</scope>
    <source>
        <strain evidence="10">LSX21</strain>
        <tissue evidence="10">Leaf</tissue>
    </source>
</reference>
<dbReference type="PANTHER" id="PTHR31403">
    <property type="entry name" value="PHOSPHOLIPASE A1-IBETA2, CHLOROPLASTIC"/>
    <property type="match status" value="1"/>
</dbReference>
<dbReference type="Proteomes" id="UP001370490">
    <property type="component" value="Unassembled WGS sequence"/>
</dbReference>
<dbReference type="GO" id="GO:0008970">
    <property type="term" value="F:phospholipase A1 activity"/>
    <property type="evidence" value="ECO:0007669"/>
    <property type="project" value="UniProtKB-ARBA"/>
</dbReference>
<dbReference type="GO" id="GO:0047714">
    <property type="term" value="F:galactolipase activity"/>
    <property type="evidence" value="ECO:0007669"/>
    <property type="project" value="UniProtKB-ARBA"/>
</dbReference>
<dbReference type="InterPro" id="IPR029058">
    <property type="entry name" value="AB_hydrolase_fold"/>
</dbReference>
<comment type="similarity">
    <text evidence="2">Belongs to the AB hydrolase superfamily. Lipase family.</text>
</comment>
<dbReference type="GO" id="GO:0009507">
    <property type="term" value="C:chloroplast"/>
    <property type="evidence" value="ECO:0007669"/>
    <property type="project" value="UniProtKB-SubCell"/>
</dbReference>
<dbReference type="EMBL" id="JBAMMX010000010">
    <property type="protein sequence ID" value="KAK6932129.1"/>
    <property type="molecule type" value="Genomic_DNA"/>
</dbReference>
<evidence type="ECO:0000256" key="1">
    <source>
        <dbReference type="ARBA" id="ARBA00004229"/>
    </source>
</evidence>
<accession>A0AAN8Z9U6</accession>
<keyword evidence="3" id="KW-0150">Chloroplast</keyword>
<sequence length="177" mass="19924">MREVKRLVQKYKEKGQQVSLTITGHSLGGALALLNAYEAAQSIPGPRISIISFGVPRVGNNAFRDELKQLGVKTLHIVVNQNIVPKTPGIFFDENLEKLEDLMGTLEWIYIHVRTELKLDIRSLPYLDRGLNLVGFHSLENYLRLVDGCISTTSSFHRDARRDIALVNKACDMLAHE</sequence>
<keyword evidence="7" id="KW-0442">Lipid degradation</keyword>
<dbReference type="InterPro" id="IPR002921">
    <property type="entry name" value="Fungal_lipase-type"/>
</dbReference>
<evidence type="ECO:0000259" key="9">
    <source>
        <dbReference type="Pfam" id="PF01764"/>
    </source>
</evidence>
<keyword evidence="8" id="KW-0443">Lipid metabolism</keyword>
<comment type="caution">
    <text evidence="10">The sequence shown here is derived from an EMBL/GenBank/DDBJ whole genome shotgun (WGS) entry which is preliminary data.</text>
</comment>
<name>A0AAN8Z9U6_9MAGN</name>
<gene>
    <name evidence="10" type="ORF">RJ641_001753</name>
</gene>
<evidence type="ECO:0000313" key="10">
    <source>
        <dbReference type="EMBL" id="KAK6932129.1"/>
    </source>
</evidence>
<dbReference type="GO" id="GO:0016042">
    <property type="term" value="P:lipid catabolic process"/>
    <property type="evidence" value="ECO:0007669"/>
    <property type="project" value="UniProtKB-KW"/>
</dbReference>
<keyword evidence="5" id="KW-0378">Hydrolase</keyword>
<dbReference type="Pfam" id="PF01764">
    <property type="entry name" value="Lipase_3"/>
    <property type="match status" value="1"/>
</dbReference>
<comment type="subcellular location">
    <subcellularLocation>
        <location evidence="1">Plastid</location>
        <location evidence="1">Chloroplast</location>
    </subcellularLocation>
</comment>